<dbReference type="GO" id="GO:1900376">
    <property type="term" value="P:regulation of secondary metabolite biosynthetic process"/>
    <property type="evidence" value="ECO:0007669"/>
    <property type="project" value="TreeGrafter"/>
</dbReference>
<dbReference type="GO" id="GO:0045892">
    <property type="term" value="P:negative regulation of DNA-templated transcription"/>
    <property type="evidence" value="ECO:0007669"/>
    <property type="project" value="TreeGrafter"/>
</dbReference>
<evidence type="ECO:0000256" key="1">
    <source>
        <dbReference type="ARBA" id="ARBA00007957"/>
    </source>
</evidence>
<dbReference type="Gene3D" id="3.30.1490.190">
    <property type="match status" value="1"/>
</dbReference>
<sequence>MKAKLTRGQQWVYELLNSTSTEITAQDLYAQLQAQGRSLGLATVYRAIKALQLQGLVQARVLTNGEWVYRLASEDCHYLTCLNCGRSVPVEECPAHGLQQKLEEKQHFRVFYHTLEFFGLCSTCGETSDAGAV</sequence>
<feature type="binding site" evidence="7">
    <location>
        <position position="81"/>
    </location>
    <ligand>
        <name>Zn(2+)</name>
        <dbReference type="ChEBI" id="CHEBI:29105"/>
    </ligand>
</feature>
<accession>A0A1V8NHU3</accession>
<dbReference type="GO" id="GO:0008270">
    <property type="term" value="F:zinc ion binding"/>
    <property type="evidence" value="ECO:0007669"/>
    <property type="project" value="TreeGrafter"/>
</dbReference>
<dbReference type="InterPro" id="IPR036390">
    <property type="entry name" value="WH_DNA-bd_sf"/>
</dbReference>
<evidence type="ECO:0000256" key="7">
    <source>
        <dbReference type="PIRSR" id="PIRSR602481-1"/>
    </source>
</evidence>
<protein>
    <submittedName>
        <fullName evidence="9">Zinc uptake regulation protein</fullName>
    </submittedName>
</protein>
<keyword evidence="2" id="KW-0678">Repressor</keyword>
<evidence type="ECO:0000256" key="8">
    <source>
        <dbReference type="PIRSR" id="PIRSR602481-2"/>
    </source>
</evidence>
<dbReference type="Pfam" id="PF01475">
    <property type="entry name" value="FUR"/>
    <property type="match status" value="1"/>
</dbReference>
<dbReference type="CDD" id="cd07153">
    <property type="entry name" value="Fur_like"/>
    <property type="match status" value="1"/>
</dbReference>
<keyword evidence="10" id="KW-1185">Reference proteome</keyword>
<feature type="binding site" evidence="7">
    <location>
        <position position="121"/>
    </location>
    <ligand>
        <name>Zn(2+)</name>
        <dbReference type="ChEBI" id="CHEBI:29105"/>
    </ligand>
</feature>
<dbReference type="PANTHER" id="PTHR33202:SF19">
    <property type="entry name" value="FERRIC UPTAKE REGULATION PROTEIN"/>
    <property type="match status" value="1"/>
</dbReference>
<keyword evidence="7" id="KW-0479">Metal-binding</keyword>
<dbReference type="RefSeq" id="WP_080805591.1">
    <property type="nucleotide sequence ID" value="NZ_CP021983.2"/>
</dbReference>
<name>A0A1V8NHU3_9CYAN</name>
<dbReference type="GO" id="GO:0000976">
    <property type="term" value="F:transcription cis-regulatory region binding"/>
    <property type="evidence" value="ECO:0007669"/>
    <property type="project" value="TreeGrafter"/>
</dbReference>
<keyword evidence="4" id="KW-0805">Transcription regulation</keyword>
<comment type="similarity">
    <text evidence="1">Belongs to the Fur family.</text>
</comment>
<dbReference type="SUPFAM" id="SSF46785">
    <property type="entry name" value="Winged helix' DNA-binding domain"/>
    <property type="match status" value="1"/>
</dbReference>
<evidence type="ECO:0000313" key="9">
    <source>
        <dbReference type="EMBL" id="ASC73722.1"/>
    </source>
</evidence>
<evidence type="ECO:0000313" key="10">
    <source>
        <dbReference type="Proteomes" id="UP000191901"/>
    </source>
</evidence>
<dbReference type="PANTHER" id="PTHR33202">
    <property type="entry name" value="ZINC UPTAKE REGULATION PROTEIN"/>
    <property type="match status" value="1"/>
</dbReference>
<keyword evidence="3 7" id="KW-0862">Zinc</keyword>
<comment type="cofactor">
    <cofactor evidence="8">
        <name>Mn(2+)</name>
        <dbReference type="ChEBI" id="CHEBI:29035"/>
    </cofactor>
    <cofactor evidence="8">
        <name>Fe(2+)</name>
        <dbReference type="ChEBI" id="CHEBI:29033"/>
    </cofactor>
    <text evidence="8">Binds 1 Mn(2+) or Fe(2+) ion per subunit.</text>
</comment>
<comment type="cofactor">
    <cofactor evidence="7">
        <name>Zn(2+)</name>
        <dbReference type="ChEBI" id="CHEBI:29105"/>
    </cofactor>
    <text evidence="7">Binds 1 zinc ion per subunit.</text>
</comment>
<feature type="binding site" evidence="7">
    <location>
        <position position="124"/>
    </location>
    <ligand>
        <name>Zn(2+)</name>
        <dbReference type="ChEBI" id="CHEBI:29105"/>
    </ligand>
</feature>
<evidence type="ECO:0000256" key="4">
    <source>
        <dbReference type="ARBA" id="ARBA00023015"/>
    </source>
</evidence>
<dbReference type="EMBL" id="CP021983">
    <property type="protein sequence ID" value="ASC73722.1"/>
    <property type="molecule type" value="Genomic_DNA"/>
</dbReference>
<feature type="binding site" evidence="7">
    <location>
        <position position="84"/>
    </location>
    <ligand>
        <name>Zn(2+)</name>
        <dbReference type="ChEBI" id="CHEBI:29105"/>
    </ligand>
</feature>
<gene>
    <name evidence="9" type="primary">zur_2</name>
    <name evidence="9" type="ORF">XM38_046940</name>
</gene>
<proteinExistence type="inferred from homology"/>
<dbReference type="Proteomes" id="UP000191901">
    <property type="component" value="Chromosome"/>
</dbReference>
<dbReference type="InterPro" id="IPR002481">
    <property type="entry name" value="FUR"/>
</dbReference>
<feature type="binding site" evidence="8">
    <location>
        <position position="113"/>
    </location>
    <ligand>
        <name>Fe cation</name>
        <dbReference type="ChEBI" id="CHEBI:24875"/>
    </ligand>
</feature>
<dbReference type="GO" id="GO:0003700">
    <property type="term" value="F:DNA-binding transcription factor activity"/>
    <property type="evidence" value="ECO:0007669"/>
    <property type="project" value="InterPro"/>
</dbReference>
<evidence type="ECO:0000256" key="5">
    <source>
        <dbReference type="ARBA" id="ARBA00023125"/>
    </source>
</evidence>
<dbReference type="InterPro" id="IPR043135">
    <property type="entry name" value="Fur_C"/>
</dbReference>
<organism evidence="9 10">
    <name type="scientific">Halomicronema hongdechloris C2206</name>
    <dbReference type="NCBI Taxonomy" id="1641165"/>
    <lineage>
        <taxon>Bacteria</taxon>
        <taxon>Bacillati</taxon>
        <taxon>Cyanobacteriota</taxon>
        <taxon>Cyanophyceae</taxon>
        <taxon>Nodosilineales</taxon>
        <taxon>Nodosilineaceae</taxon>
        <taxon>Halomicronema</taxon>
    </lineage>
</organism>
<keyword evidence="6" id="KW-0804">Transcription</keyword>
<dbReference type="KEGG" id="hhg:XM38_046940"/>
<dbReference type="Gene3D" id="1.10.10.10">
    <property type="entry name" value="Winged helix-like DNA-binding domain superfamily/Winged helix DNA-binding domain"/>
    <property type="match status" value="1"/>
</dbReference>
<evidence type="ECO:0000256" key="2">
    <source>
        <dbReference type="ARBA" id="ARBA00022491"/>
    </source>
</evidence>
<dbReference type="InterPro" id="IPR036388">
    <property type="entry name" value="WH-like_DNA-bd_sf"/>
</dbReference>
<dbReference type="AlphaFoldDB" id="A0A1V8NHU3"/>
<evidence type="ECO:0000256" key="6">
    <source>
        <dbReference type="ARBA" id="ARBA00023163"/>
    </source>
</evidence>
<reference evidence="9 10" key="1">
    <citation type="journal article" date="2016" name="Biochim. Biophys. Acta">
        <title>Characterization of red-shifted phycobilisomes isolated from the chlorophyll f-containing cyanobacterium Halomicronema hongdechloris.</title>
        <authorList>
            <person name="Li Y."/>
            <person name="Lin Y."/>
            <person name="Garvey C.J."/>
            <person name="Birch D."/>
            <person name="Corkery R.W."/>
            <person name="Loughlin P.C."/>
            <person name="Scheer H."/>
            <person name="Willows R.D."/>
            <person name="Chen M."/>
        </authorList>
    </citation>
    <scope>NUCLEOTIDE SEQUENCE [LARGE SCALE GENOMIC DNA]</scope>
    <source>
        <strain evidence="9 10">C2206</strain>
    </source>
</reference>
<keyword evidence="5" id="KW-0238">DNA-binding</keyword>
<dbReference type="OrthoDB" id="8659436at2"/>
<evidence type="ECO:0000256" key="3">
    <source>
        <dbReference type="ARBA" id="ARBA00022833"/>
    </source>
</evidence>
<keyword evidence="8" id="KW-0408">Iron</keyword>
<dbReference type="STRING" id="1641165.XM38_02460"/>